<dbReference type="Proteomes" id="UP001202052">
    <property type="component" value="Unassembled WGS sequence"/>
</dbReference>
<organism evidence="2 3">
    <name type="scientific">Streptomyces lavenduligriseus</name>
    <dbReference type="NCBI Taxonomy" id="67315"/>
    <lineage>
        <taxon>Bacteria</taxon>
        <taxon>Bacillati</taxon>
        <taxon>Actinomycetota</taxon>
        <taxon>Actinomycetes</taxon>
        <taxon>Kitasatosporales</taxon>
        <taxon>Streptomycetaceae</taxon>
        <taxon>Streptomyces</taxon>
    </lineage>
</organism>
<evidence type="ECO:0008006" key="4">
    <source>
        <dbReference type="Google" id="ProtNLM"/>
    </source>
</evidence>
<evidence type="ECO:0000256" key="1">
    <source>
        <dbReference type="SAM" id="MobiDB-lite"/>
    </source>
</evidence>
<accession>A0ABT0P3H1</accession>
<evidence type="ECO:0000313" key="3">
    <source>
        <dbReference type="Proteomes" id="UP001202052"/>
    </source>
</evidence>
<dbReference type="EMBL" id="JAMCCK010000057">
    <property type="protein sequence ID" value="MCL3998136.1"/>
    <property type="molecule type" value="Genomic_DNA"/>
</dbReference>
<comment type="caution">
    <text evidence="2">The sequence shown here is derived from an EMBL/GenBank/DDBJ whole genome shotgun (WGS) entry which is preliminary data.</text>
</comment>
<feature type="region of interest" description="Disordered" evidence="1">
    <location>
        <begin position="29"/>
        <end position="81"/>
    </location>
</feature>
<proteinExistence type="predicted"/>
<protein>
    <recommendedName>
        <fullName evidence="4">Secreted protein</fullName>
    </recommendedName>
</protein>
<feature type="compositionally biased region" description="Polar residues" evidence="1">
    <location>
        <begin position="41"/>
        <end position="61"/>
    </location>
</feature>
<gene>
    <name evidence="2" type="ORF">M4438_32315</name>
</gene>
<keyword evidence="3" id="KW-1185">Reference proteome</keyword>
<name>A0ABT0P3H1_9ACTN</name>
<sequence length="136" mass="14371">MAAWLMAGDTTLGGLFRVYLGAVGVARAQDGRRGGRGGPTPDTSHTEAGTQGPSEANPPTNGGSGFPGRVVRSRRYEEQDPATWLQPATGYRCQYATDWVADKNRWGLSIGSGEEAALAQILSHCPNTPITVTLAR</sequence>
<dbReference type="RefSeq" id="WP_249492834.1">
    <property type="nucleotide sequence ID" value="NZ_JAMCCK010000057.1"/>
</dbReference>
<evidence type="ECO:0000313" key="2">
    <source>
        <dbReference type="EMBL" id="MCL3998136.1"/>
    </source>
</evidence>
<reference evidence="2 3" key="1">
    <citation type="submission" date="2022-05" db="EMBL/GenBank/DDBJ databases">
        <title>Genome Resource of Streptomyces lavenduligriseus GA1-1, a Strain with Broad-Spectrum Antifungal Activity against Phytopathogenic Fungi.</title>
        <authorList>
            <person name="Qi D."/>
        </authorList>
    </citation>
    <scope>NUCLEOTIDE SEQUENCE [LARGE SCALE GENOMIC DNA]</scope>
    <source>
        <strain evidence="2 3">GA1-1</strain>
    </source>
</reference>